<organism evidence="1 2">
    <name type="scientific">Candidatus Schmidhempelia bombi str. Bimp</name>
    <dbReference type="NCBI Taxonomy" id="1387197"/>
    <lineage>
        <taxon>Bacteria</taxon>
        <taxon>Pseudomonadati</taxon>
        <taxon>Pseudomonadota</taxon>
        <taxon>Gammaproteobacteria</taxon>
        <taxon>Orbales</taxon>
        <taxon>Orbaceae</taxon>
        <taxon>Candidatus Schmidhempelia</taxon>
    </lineage>
</organism>
<sequence>MNSTKDFYFKLLVSKKKKEDAQIVGINIYSKKNGELIQCIKTKKNYPFYEFNTIEIGDFDFDNNENDFTIVDGITRGPNVPHKYFIYDKSQNKFIDPNLEGYVFNFDYEKRIATDEKICGDVIFYKNNIILNKMYYFNKNKKKYNYIDQYCIAIPDDANPDLRKCTIKEKQDCEKAVVEPGDEP</sequence>
<protein>
    <submittedName>
        <fullName evidence="1">Uncharacterized protein</fullName>
    </submittedName>
</protein>
<dbReference type="EMBL" id="AWGA01000084">
    <property type="protein sequence ID" value="TEA26455.1"/>
    <property type="molecule type" value="Genomic_DNA"/>
</dbReference>
<dbReference type="RefSeq" id="WP_133459323.1">
    <property type="nucleotide sequence ID" value="NZ_AWGA01000084.1"/>
</dbReference>
<dbReference type="AlphaFoldDB" id="A0AB94IAM4"/>
<gene>
    <name evidence="1" type="ORF">O970_08745</name>
</gene>
<accession>A0AB94IAM4</accession>
<evidence type="ECO:0000313" key="2">
    <source>
        <dbReference type="Proteomes" id="UP000506160"/>
    </source>
</evidence>
<reference evidence="1 2" key="1">
    <citation type="journal article" date="2014" name="Appl. Environ. Microbiol.">
        <title>Genomic features of a bumble bee symbiont reflect its host environment.</title>
        <authorList>
            <person name="Martinson V.G."/>
            <person name="Magoc T."/>
            <person name="Koch H."/>
            <person name="Salzberg S.L."/>
            <person name="Moran N.A."/>
        </authorList>
    </citation>
    <scope>NUCLEOTIDE SEQUENCE [LARGE SCALE GENOMIC DNA]</scope>
    <source>
        <strain evidence="1 2">Bimp</strain>
    </source>
</reference>
<dbReference type="Proteomes" id="UP000506160">
    <property type="component" value="Unassembled WGS sequence"/>
</dbReference>
<evidence type="ECO:0000313" key="1">
    <source>
        <dbReference type="EMBL" id="TEA26455.1"/>
    </source>
</evidence>
<comment type="caution">
    <text evidence="1">The sequence shown here is derived from an EMBL/GenBank/DDBJ whole genome shotgun (WGS) entry which is preliminary data.</text>
</comment>
<proteinExistence type="predicted"/>
<keyword evidence="2" id="KW-1185">Reference proteome</keyword>
<name>A0AB94IAM4_9GAMM</name>